<reference evidence="2 3" key="1">
    <citation type="submission" date="2019-03" db="EMBL/GenBank/DDBJ databases">
        <title>First draft genome of Liparis tanakae, snailfish: a comprehensive survey of snailfish specific genes.</title>
        <authorList>
            <person name="Kim W."/>
            <person name="Song I."/>
            <person name="Jeong J.-H."/>
            <person name="Kim D."/>
            <person name="Kim S."/>
            <person name="Ryu S."/>
            <person name="Song J.Y."/>
            <person name="Lee S.K."/>
        </authorList>
    </citation>
    <scope>NUCLEOTIDE SEQUENCE [LARGE SCALE GENOMIC DNA]</scope>
    <source>
        <tissue evidence="2">Muscle</tissue>
    </source>
</reference>
<organism evidence="2 3">
    <name type="scientific">Liparis tanakae</name>
    <name type="common">Tanaka's snailfish</name>
    <dbReference type="NCBI Taxonomy" id="230148"/>
    <lineage>
        <taxon>Eukaryota</taxon>
        <taxon>Metazoa</taxon>
        <taxon>Chordata</taxon>
        <taxon>Craniata</taxon>
        <taxon>Vertebrata</taxon>
        <taxon>Euteleostomi</taxon>
        <taxon>Actinopterygii</taxon>
        <taxon>Neopterygii</taxon>
        <taxon>Teleostei</taxon>
        <taxon>Neoteleostei</taxon>
        <taxon>Acanthomorphata</taxon>
        <taxon>Eupercaria</taxon>
        <taxon>Perciformes</taxon>
        <taxon>Cottioidei</taxon>
        <taxon>Cottales</taxon>
        <taxon>Liparidae</taxon>
        <taxon>Liparis</taxon>
    </lineage>
</organism>
<dbReference type="Proteomes" id="UP000314294">
    <property type="component" value="Unassembled WGS sequence"/>
</dbReference>
<dbReference type="EMBL" id="SRLO01003270">
    <property type="protein sequence ID" value="TNN31643.1"/>
    <property type="molecule type" value="Genomic_DNA"/>
</dbReference>
<comment type="caution">
    <text evidence="2">The sequence shown here is derived from an EMBL/GenBank/DDBJ whole genome shotgun (WGS) entry which is preliminary data.</text>
</comment>
<dbReference type="AlphaFoldDB" id="A0A4Z2ES90"/>
<sequence length="165" mass="18398">MRGFLSPGRSFSSVRLRHRYRSVSELKRCLMRMWVRGCRHRCLGGLASPAPSRLSANTCTSMARGLLGPPGRAEGGAGGWSSGVEQRAVCGLEGETPRFTGERTESCARGTELSTSRKHHPVTEQHHHPVTEQHHHPITEQHHHPVTEQHHHPVTEQHHPLTADM</sequence>
<evidence type="ECO:0000256" key="1">
    <source>
        <dbReference type="SAM" id="MobiDB-lite"/>
    </source>
</evidence>
<gene>
    <name evidence="2" type="ORF">EYF80_058200</name>
</gene>
<keyword evidence="3" id="KW-1185">Reference proteome</keyword>
<feature type="compositionally biased region" description="Basic and acidic residues" evidence="1">
    <location>
        <begin position="121"/>
        <end position="165"/>
    </location>
</feature>
<evidence type="ECO:0000313" key="2">
    <source>
        <dbReference type="EMBL" id="TNN31643.1"/>
    </source>
</evidence>
<evidence type="ECO:0000313" key="3">
    <source>
        <dbReference type="Proteomes" id="UP000314294"/>
    </source>
</evidence>
<protein>
    <submittedName>
        <fullName evidence="2">Uncharacterized protein</fullName>
    </submittedName>
</protein>
<name>A0A4Z2ES90_9TELE</name>
<feature type="region of interest" description="Disordered" evidence="1">
    <location>
        <begin position="101"/>
        <end position="165"/>
    </location>
</feature>
<accession>A0A4Z2ES90</accession>
<proteinExistence type="predicted"/>